<evidence type="ECO:0000313" key="15">
    <source>
        <dbReference type="Proteomes" id="UP000095512"/>
    </source>
</evidence>
<keyword evidence="9" id="KW-0812">Transmembrane</keyword>
<evidence type="ECO:0000313" key="13">
    <source>
        <dbReference type="EMBL" id="GEA34682.1"/>
    </source>
</evidence>
<gene>
    <name evidence="13" type="ORF">Ccl03g_03950</name>
    <name evidence="12" type="ORF">ERS852480_03191</name>
    <name evidence="14" type="ORF">G5B26_15685</name>
</gene>
<keyword evidence="1 6" id="KW-0645">Protease</keyword>
<evidence type="ECO:0000256" key="1">
    <source>
        <dbReference type="ARBA" id="ARBA00022670"/>
    </source>
</evidence>
<dbReference type="EMBL" id="JAAISW010000027">
    <property type="protein sequence ID" value="NSJ45001.1"/>
    <property type="molecule type" value="Genomic_DNA"/>
</dbReference>
<evidence type="ECO:0000256" key="7">
    <source>
        <dbReference type="SAM" id="Coils"/>
    </source>
</evidence>
<feature type="coiled-coil region" evidence="7">
    <location>
        <begin position="173"/>
        <end position="200"/>
    </location>
</feature>
<feature type="transmembrane region" description="Helical" evidence="9">
    <location>
        <begin position="630"/>
        <end position="658"/>
    </location>
</feature>
<keyword evidence="5 6" id="KW-0482">Metalloprotease</keyword>
<comment type="similarity">
    <text evidence="6">Belongs to the peptidase M3 family.</text>
</comment>
<keyword evidence="10" id="KW-0732">Signal</keyword>
<feature type="domain" description="Peptidase M3A/M3B catalytic" evidence="11">
    <location>
        <begin position="376"/>
        <end position="539"/>
    </location>
</feature>
<evidence type="ECO:0000256" key="9">
    <source>
        <dbReference type="SAM" id="Phobius"/>
    </source>
</evidence>
<dbReference type="Proteomes" id="UP000315200">
    <property type="component" value="Unassembled WGS sequence"/>
</dbReference>
<evidence type="ECO:0000256" key="6">
    <source>
        <dbReference type="RuleBase" id="RU003435"/>
    </source>
</evidence>
<dbReference type="AlphaFoldDB" id="A0A174MLR8"/>
<evidence type="ECO:0000256" key="3">
    <source>
        <dbReference type="ARBA" id="ARBA00022801"/>
    </source>
</evidence>
<reference evidence="12 15" key="1">
    <citation type="submission" date="2015-09" db="EMBL/GenBank/DDBJ databases">
        <authorList>
            <consortium name="Pathogen Informatics"/>
        </authorList>
    </citation>
    <scope>NUCLEOTIDE SEQUENCE [LARGE SCALE GENOMIC DNA]</scope>
    <source>
        <strain evidence="12 15">2789STDY5834865</strain>
    </source>
</reference>
<dbReference type="InterPro" id="IPR001567">
    <property type="entry name" value="Pept_M3A_M3B_dom"/>
</dbReference>
<reference evidence="13 16" key="2">
    <citation type="submission" date="2019-06" db="EMBL/GenBank/DDBJ databases">
        <title>Draft genome sequence of [Clostridium] clostridioforme NBRC 113352.</title>
        <authorList>
            <person name="Miura T."/>
            <person name="Furukawa M."/>
            <person name="Shimamura M."/>
            <person name="Ohyama Y."/>
            <person name="Yamazoe A."/>
            <person name="Kawasaki H."/>
        </authorList>
    </citation>
    <scope>NUCLEOTIDE SEQUENCE [LARGE SCALE GENOMIC DNA]</scope>
    <source>
        <strain evidence="13 16">NBRC 113352</strain>
    </source>
</reference>
<evidence type="ECO:0000256" key="8">
    <source>
        <dbReference type="SAM" id="MobiDB-lite"/>
    </source>
</evidence>
<keyword evidence="9" id="KW-0472">Membrane</keyword>
<evidence type="ECO:0000256" key="5">
    <source>
        <dbReference type="ARBA" id="ARBA00023049"/>
    </source>
</evidence>
<dbReference type="EMBL" id="BJLB01000001">
    <property type="protein sequence ID" value="GEA34682.1"/>
    <property type="molecule type" value="Genomic_DNA"/>
</dbReference>
<keyword evidence="3 6" id="KW-0378">Hydrolase</keyword>
<evidence type="ECO:0000256" key="2">
    <source>
        <dbReference type="ARBA" id="ARBA00022723"/>
    </source>
</evidence>
<dbReference type="GO" id="GO:0006508">
    <property type="term" value="P:proteolysis"/>
    <property type="evidence" value="ECO:0007669"/>
    <property type="project" value="UniProtKB-KW"/>
</dbReference>
<dbReference type="Gene3D" id="1.10.1370.30">
    <property type="match status" value="1"/>
</dbReference>
<evidence type="ECO:0000313" key="17">
    <source>
        <dbReference type="Proteomes" id="UP000719916"/>
    </source>
</evidence>
<evidence type="ECO:0000256" key="4">
    <source>
        <dbReference type="ARBA" id="ARBA00022833"/>
    </source>
</evidence>
<dbReference type="RefSeq" id="WP_002587232.1">
    <property type="nucleotide sequence ID" value="NZ_BJLB01000001.1"/>
</dbReference>
<evidence type="ECO:0000313" key="12">
    <source>
        <dbReference type="EMBL" id="CUP37233.1"/>
    </source>
</evidence>
<organism evidence="12 15">
    <name type="scientific">Enterocloster clostridioformis</name>
    <dbReference type="NCBI Taxonomy" id="1531"/>
    <lineage>
        <taxon>Bacteria</taxon>
        <taxon>Bacillati</taxon>
        <taxon>Bacillota</taxon>
        <taxon>Clostridia</taxon>
        <taxon>Lachnospirales</taxon>
        <taxon>Lachnospiraceae</taxon>
        <taxon>Enterocloster</taxon>
    </lineage>
</organism>
<feature type="signal peptide" evidence="10">
    <location>
        <begin position="1"/>
        <end position="27"/>
    </location>
</feature>
<dbReference type="GO" id="GO:0046872">
    <property type="term" value="F:metal ion binding"/>
    <property type="evidence" value="ECO:0007669"/>
    <property type="project" value="UniProtKB-UniRule"/>
</dbReference>
<keyword evidence="9" id="KW-1133">Transmembrane helix</keyword>
<keyword evidence="4 6" id="KW-0862">Zinc</keyword>
<evidence type="ECO:0000259" key="11">
    <source>
        <dbReference type="Pfam" id="PF01432"/>
    </source>
</evidence>
<name>A0A174MLR8_9FIRM</name>
<accession>A0A174MLR8</accession>
<dbReference type="Pfam" id="PF01432">
    <property type="entry name" value="Peptidase_M3"/>
    <property type="match status" value="1"/>
</dbReference>
<comment type="cofactor">
    <cofactor evidence="6">
        <name>Zn(2+)</name>
        <dbReference type="ChEBI" id="CHEBI:29105"/>
    </cofactor>
    <text evidence="6">Binds 1 zinc ion.</text>
</comment>
<dbReference type="Proteomes" id="UP000095512">
    <property type="component" value="Unassembled WGS sequence"/>
</dbReference>
<evidence type="ECO:0000313" key="14">
    <source>
        <dbReference type="EMBL" id="NSJ45001.1"/>
    </source>
</evidence>
<dbReference type="SUPFAM" id="SSF55486">
    <property type="entry name" value="Metalloproteases ('zincins'), catalytic domain"/>
    <property type="match status" value="1"/>
</dbReference>
<dbReference type="EMBL" id="CZAB01000031">
    <property type="protein sequence ID" value="CUP37233.1"/>
    <property type="molecule type" value="Genomic_DNA"/>
</dbReference>
<dbReference type="PROSITE" id="PS51257">
    <property type="entry name" value="PROKAR_LIPOPROTEIN"/>
    <property type="match status" value="1"/>
</dbReference>
<proteinExistence type="inferred from homology"/>
<protein>
    <submittedName>
        <fullName evidence="12">Exported peptidase</fullName>
    </submittedName>
    <submittedName>
        <fullName evidence="14">M3 family oligoendopeptidase</fullName>
    </submittedName>
    <submittedName>
        <fullName evidence="13">Metalloendopeptidase</fullName>
    </submittedName>
</protein>
<evidence type="ECO:0000256" key="10">
    <source>
        <dbReference type="SAM" id="SignalP"/>
    </source>
</evidence>
<reference evidence="14" key="4">
    <citation type="submission" date="2020-02" db="EMBL/GenBank/DDBJ databases">
        <authorList>
            <person name="Littmann E."/>
            <person name="Sorbara M."/>
        </authorList>
    </citation>
    <scope>NUCLEOTIDE SEQUENCE</scope>
    <source>
        <strain evidence="14">MSK.2.26</strain>
    </source>
</reference>
<keyword evidence="7" id="KW-0175">Coiled coil</keyword>
<dbReference type="GO" id="GO:0004222">
    <property type="term" value="F:metalloendopeptidase activity"/>
    <property type="evidence" value="ECO:0007669"/>
    <property type="project" value="InterPro"/>
</dbReference>
<sequence>MNKGMWKRNLRRGAALALTLVMSLSIAACGAAQERLAAQAAGNAGVAGVMAHEAVPYSRRPYEHYDPAVMEQAMADFEQACAVEGRDEEVLRLYDAIVDEYDRLATLTYMAQLEYDADVSDEQAASEQAYTTDIYSEMGDKAAACLKKGMNSSYKKVLADKMGIENAPYIEYYRENTGELTELNRKEQELLREYDKLAAGDFTVELENGQWSYSRLEREPDLDDGQYAEIEDALVREKNRVLGSKFRELVQVRRRIAELKGYDNYAQYSFEAVYGRDYTLQDAEELCADVKTSIVPLNNDIWHMDVAQESYDSLDLMEESSTEDILACVGRTVQSVNPELGEIFRYMQDNELYDIRSGEDGQDRMDNNYTVGFPSYGDAFIFINRNNTFTDYQSLIHEFGHFSSYYYNSVPELFQGYSVDVCEVQSQGLEMLANQYAVDMFGEGAEAFEFESVTDMLYVTIMSCMLQEFEEAVYMEPDMSLEDMNRTFKEIQDSYHGWYYDVYDEGVCYDWVDVSHLFYSPLYYMGYGTSALSALDLWTISRSDWDGAVDTYMGLLHEGLDAPYRGTMYRCGLRDVFDSRELESLAGDVRRLQGLEQDGEGSEVPSQEDAGRAGTNLEGRPDSGLRVVGLLVMAGICVILVFQIMILCTGFVIIWLLVRKKREE</sequence>
<keyword evidence="2 6" id="KW-0479">Metal-binding</keyword>
<dbReference type="Proteomes" id="UP000719916">
    <property type="component" value="Unassembled WGS sequence"/>
</dbReference>
<reference evidence="14 17" key="3">
    <citation type="journal article" date="2020" name="Cell Host Microbe">
        <title>Functional and Genomic Variation between Human-Derived Isolates of Lachnospiraceae Reveals Inter- and Intra-Species Diversity.</title>
        <authorList>
            <person name="Sorbara M.T."/>
            <person name="Littmann E.R."/>
            <person name="Fontana E."/>
            <person name="Moody T.U."/>
            <person name="Kohout C.E."/>
            <person name="Gjonbalaj M."/>
            <person name="Eaton V."/>
            <person name="Seok R."/>
            <person name="Leiner I.M."/>
            <person name="Pamer E.G."/>
        </authorList>
    </citation>
    <scope>NUCLEOTIDE SEQUENCE [LARGE SCALE GENOMIC DNA]</scope>
    <source>
        <strain evidence="14 17">MSK.2.26</strain>
    </source>
</reference>
<feature type="chain" id="PRO_5044368916" evidence="10">
    <location>
        <begin position="28"/>
        <end position="664"/>
    </location>
</feature>
<feature type="region of interest" description="Disordered" evidence="8">
    <location>
        <begin position="597"/>
        <end position="617"/>
    </location>
</feature>
<evidence type="ECO:0000313" key="16">
    <source>
        <dbReference type="Proteomes" id="UP000315200"/>
    </source>
</evidence>